<feature type="domain" description="Toprim" evidence="14">
    <location>
        <begin position="259"/>
        <end position="340"/>
    </location>
</feature>
<name>A0A8G2BKD1_9PROT</name>
<sequence>MSLPPHFLDELRDRVTVSSVIGRKYKLERKGREFLSLCPFHNDSKPSLSIVDDKGFYHCFACGAHGDVFKFLMENDGLKFMEAVEQVASLAGLEVPKESPEEQQRAERRRSLQEVVDLACRWYERQLHTSAGEAGLRYLKERGLTDETVKAFRLGWAPDDRKALQRALKAEGVDTEVLVEAGLVKRYDEGERAGETVDYMRGRVLFPITDRRGKVIAFGGRVLGDGQPKYLNSPDTPLFHKGRVLYGLAQAREAAHKSGELLVAEGYMDVIALAQAGFPAVAPLGTALTEDQIVELWRLTPEPILCFDGDTAGQRAARRACDRALPLLKPGHSLRFVTLPEGQDPDDLIKRDGKKALRDILGTARGLADFLWASELVSNPTDTPERRAAFFKRMRDLVREVADQGVQIAYRDHMEARIEEMRRPQGRNGGRGFGGGAGRDQGRGGFQRSRGNDRQRGGRWTPPPPPEPVGSRTARARVDAVLPRRQQQVILATFMHHPGLLDELGEVLATLSLDDPFLDKLRRQILEINAEDPGLDADGLRDHFMALGYSDTVDGLLADEALHHAGFARKSASHSDARQGLAELLGRFAGPLLREQLFDAQREYGQTFSEASWQRMLSLQSTLQAITSASALEDAN</sequence>
<keyword evidence="5 12" id="KW-0235">DNA replication</keyword>
<feature type="compositionally biased region" description="Gly residues" evidence="13">
    <location>
        <begin position="427"/>
        <end position="445"/>
    </location>
</feature>
<dbReference type="SUPFAM" id="SSF57783">
    <property type="entry name" value="Zinc beta-ribbon"/>
    <property type="match status" value="1"/>
</dbReference>
<keyword evidence="7 12" id="KW-0863">Zinc-finger</keyword>
<accession>A0A8G2BKD1</accession>
<keyword evidence="4 12" id="KW-0548">Nucleotidyltransferase</keyword>
<dbReference type="InterPro" id="IPR006171">
    <property type="entry name" value="TOPRIM_dom"/>
</dbReference>
<evidence type="ECO:0000256" key="5">
    <source>
        <dbReference type="ARBA" id="ARBA00022705"/>
    </source>
</evidence>
<reference evidence="15 16" key="1">
    <citation type="submission" date="2016-10" db="EMBL/GenBank/DDBJ databases">
        <authorList>
            <person name="Varghese N."/>
            <person name="Submissions S."/>
        </authorList>
    </citation>
    <scope>NUCLEOTIDE SEQUENCE [LARGE SCALE GENOMIC DNA]</scope>
    <source>
        <strain evidence="15 16">DSM 18839</strain>
    </source>
</reference>
<dbReference type="FunFam" id="3.90.980.10:FF:000001">
    <property type="entry name" value="DNA primase"/>
    <property type="match status" value="1"/>
</dbReference>
<keyword evidence="6 12" id="KW-0479">Metal-binding</keyword>
<keyword evidence="2 12" id="KW-0639">Primosome</keyword>
<dbReference type="EMBL" id="FNBW01000006">
    <property type="protein sequence ID" value="SDF77467.1"/>
    <property type="molecule type" value="Genomic_DNA"/>
</dbReference>
<evidence type="ECO:0000256" key="11">
    <source>
        <dbReference type="ARBA" id="ARBA00023163"/>
    </source>
</evidence>
<dbReference type="InterPro" id="IPR050219">
    <property type="entry name" value="DnaG_primase"/>
</dbReference>
<dbReference type="PANTHER" id="PTHR30313">
    <property type="entry name" value="DNA PRIMASE"/>
    <property type="match status" value="1"/>
</dbReference>
<dbReference type="SMART" id="SM00400">
    <property type="entry name" value="ZnF_CHCC"/>
    <property type="match status" value="1"/>
</dbReference>
<comment type="caution">
    <text evidence="15">The sequence shown here is derived from an EMBL/GenBank/DDBJ whole genome shotgun (WGS) entry which is preliminary data.</text>
</comment>
<dbReference type="InterPro" id="IPR034151">
    <property type="entry name" value="TOPRIM_DnaG_bac"/>
</dbReference>
<evidence type="ECO:0000313" key="15">
    <source>
        <dbReference type="EMBL" id="SDF77467.1"/>
    </source>
</evidence>
<dbReference type="EC" id="2.7.7.101" evidence="12"/>
<comment type="function">
    <text evidence="12">RNA polymerase that catalyzes the synthesis of short RNA molecules used as primers for DNA polymerase during DNA replication.</text>
</comment>
<protein>
    <recommendedName>
        <fullName evidence="12">DNA primase</fullName>
        <ecNumber evidence="12">2.7.7.101</ecNumber>
    </recommendedName>
</protein>
<dbReference type="SUPFAM" id="SSF56731">
    <property type="entry name" value="DNA primase core"/>
    <property type="match status" value="1"/>
</dbReference>
<dbReference type="Pfam" id="PF08275">
    <property type="entry name" value="DNAG_N"/>
    <property type="match status" value="1"/>
</dbReference>
<dbReference type="RefSeq" id="WP_093150369.1">
    <property type="nucleotide sequence ID" value="NZ_FNBW01000006.1"/>
</dbReference>
<comment type="cofactor">
    <cofactor evidence="12">
        <name>Zn(2+)</name>
        <dbReference type="ChEBI" id="CHEBI:29105"/>
    </cofactor>
    <text evidence="12">Binds 1 zinc ion per monomer.</text>
</comment>
<proteinExistence type="inferred from homology"/>
<dbReference type="OrthoDB" id="9803773at2"/>
<dbReference type="InterPro" id="IPR036977">
    <property type="entry name" value="DNA_primase_Znf_CHC2"/>
</dbReference>
<dbReference type="GO" id="GO:0003899">
    <property type="term" value="F:DNA-directed RNA polymerase activity"/>
    <property type="evidence" value="ECO:0007669"/>
    <property type="project" value="UniProtKB-UniRule"/>
</dbReference>
<dbReference type="PROSITE" id="PS50880">
    <property type="entry name" value="TOPRIM"/>
    <property type="match status" value="1"/>
</dbReference>
<organism evidence="15 16">
    <name type="scientific">Thalassobaculum litoreum DSM 18839</name>
    <dbReference type="NCBI Taxonomy" id="1123362"/>
    <lineage>
        <taxon>Bacteria</taxon>
        <taxon>Pseudomonadati</taxon>
        <taxon>Pseudomonadota</taxon>
        <taxon>Alphaproteobacteria</taxon>
        <taxon>Rhodospirillales</taxon>
        <taxon>Thalassobaculaceae</taxon>
        <taxon>Thalassobaculum</taxon>
    </lineage>
</organism>
<dbReference type="InterPro" id="IPR030846">
    <property type="entry name" value="DnaG_bac"/>
</dbReference>
<keyword evidence="1 12" id="KW-0240">DNA-directed RNA polymerase</keyword>
<dbReference type="AlphaFoldDB" id="A0A8G2BKD1"/>
<dbReference type="PANTHER" id="PTHR30313:SF2">
    <property type="entry name" value="DNA PRIMASE"/>
    <property type="match status" value="1"/>
</dbReference>
<dbReference type="GO" id="GO:0008270">
    <property type="term" value="F:zinc ion binding"/>
    <property type="evidence" value="ECO:0007669"/>
    <property type="project" value="UniProtKB-UniRule"/>
</dbReference>
<dbReference type="Proteomes" id="UP000198615">
    <property type="component" value="Unassembled WGS sequence"/>
</dbReference>
<evidence type="ECO:0000256" key="3">
    <source>
        <dbReference type="ARBA" id="ARBA00022679"/>
    </source>
</evidence>
<dbReference type="GO" id="GO:0000428">
    <property type="term" value="C:DNA-directed RNA polymerase complex"/>
    <property type="evidence" value="ECO:0007669"/>
    <property type="project" value="UniProtKB-KW"/>
</dbReference>
<dbReference type="GO" id="GO:1990077">
    <property type="term" value="C:primosome complex"/>
    <property type="evidence" value="ECO:0007669"/>
    <property type="project" value="UniProtKB-KW"/>
</dbReference>
<comment type="domain">
    <text evidence="12">Contains an N-terminal zinc-binding domain, a central core domain that contains the primase activity, and a C-terminal DnaB-binding domain.</text>
</comment>
<dbReference type="NCBIfam" id="TIGR01391">
    <property type="entry name" value="dnaG"/>
    <property type="match status" value="1"/>
</dbReference>
<dbReference type="InterPro" id="IPR037068">
    <property type="entry name" value="DNA_primase_core_N_sf"/>
</dbReference>
<evidence type="ECO:0000256" key="12">
    <source>
        <dbReference type="HAMAP-Rule" id="MF_00974"/>
    </source>
</evidence>
<keyword evidence="16" id="KW-1185">Reference proteome</keyword>
<dbReference type="SMART" id="SM00493">
    <property type="entry name" value="TOPRIM"/>
    <property type="match status" value="1"/>
</dbReference>
<evidence type="ECO:0000256" key="10">
    <source>
        <dbReference type="ARBA" id="ARBA00023125"/>
    </source>
</evidence>
<keyword evidence="8 12" id="KW-0862">Zinc</keyword>
<dbReference type="Pfam" id="PF01807">
    <property type="entry name" value="Zn_ribbon_DnaG"/>
    <property type="match status" value="1"/>
</dbReference>
<evidence type="ECO:0000256" key="9">
    <source>
        <dbReference type="ARBA" id="ARBA00022842"/>
    </source>
</evidence>
<keyword evidence="10 12" id="KW-0238">DNA-binding</keyword>
<dbReference type="GO" id="GO:0003677">
    <property type="term" value="F:DNA binding"/>
    <property type="evidence" value="ECO:0007669"/>
    <property type="project" value="UniProtKB-KW"/>
</dbReference>
<evidence type="ECO:0000259" key="14">
    <source>
        <dbReference type="PROSITE" id="PS50880"/>
    </source>
</evidence>
<evidence type="ECO:0000256" key="13">
    <source>
        <dbReference type="SAM" id="MobiDB-lite"/>
    </source>
</evidence>
<dbReference type="HAMAP" id="MF_00974">
    <property type="entry name" value="DNA_primase_DnaG"/>
    <property type="match status" value="1"/>
</dbReference>
<comment type="subunit">
    <text evidence="12">Monomer. Interacts with DnaB.</text>
</comment>
<dbReference type="GO" id="GO:0005737">
    <property type="term" value="C:cytoplasm"/>
    <property type="evidence" value="ECO:0007669"/>
    <property type="project" value="TreeGrafter"/>
</dbReference>
<evidence type="ECO:0000256" key="2">
    <source>
        <dbReference type="ARBA" id="ARBA00022515"/>
    </source>
</evidence>
<dbReference type="Gene3D" id="3.40.1360.10">
    <property type="match status" value="1"/>
</dbReference>
<keyword evidence="11 12" id="KW-0804">Transcription</keyword>
<evidence type="ECO:0000256" key="8">
    <source>
        <dbReference type="ARBA" id="ARBA00022833"/>
    </source>
</evidence>
<evidence type="ECO:0000256" key="4">
    <source>
        <dbReference type="ARBA" id="ARBA00022695"/>
    </source>
</evidence>
<dbReference type="GO" id="GO:0006269">
    <property type="term" value="P:DNA replication, synthesis of primer"/>
    <property type="evidence" value="ECO:0007669"/>
    <property type="project" value="UniProtKB-UniRule"/>
</dbReference>
<gene>
    <name evidence="12" type="primary">dnaG</name>
    <name evidence="15" type="ORF">SAMN05660686_02312</name>
</gene>
<feature type="region of interest" description="Disordered" evidence="13">
    <location>
        <begin position="420"/>
        <end position="473"/>
    </location>
</feature>
<comment type="similarity">
    <text evidence="12">Belongs to the DnaG primase family.</text>
</comment>
<dbReference type="InterPro" id="IPR006295">
    <property type="entry name" value="DNA_primase_DnaG"/>
</dbReference>
<dbReference type="FunFam" id="3.90.580.10:FF:000001">
    <property type="entry name" value="DNA primase"/>
    <property type="match status" value="1"/>
</dbReference>
<keyword evidence="9" id="KW-0460">Magnesium</keyword>
<comment type="catalytic activity">
    <reaction evidence="12">
        <text>ssDNA + n NTP = ssDNA/pppN(pN)n-1 hybrid + (n-1) diphosphate.</text>
        <dbReference type="EC" id="2.7.7.101"/>
    </reaction>
</comment>
<evidence type="ECO:0000313" key="16">
    <source>
        <dbReference type="Proteomes" id="UP000198615"/>
    </source>
</evidence>
<dbReference type="InterPro" id="IPR002694">
    <property type="entry name" value="Znf_CHC2"/>
</dbReference>
<evidence type="ECO:0000256" key="1">
    <source>
        <dbReference type="ARBA" id="ARBA00022478"/>
    </source>
</evidence>
<dbReference type="Gene3D" id="3.90.980.10">
    <property type="entry name" value="DNA primase, catalytic core, N-terminal domain"/>
    <property type="match status" value="1"/>
</dbReference>
<evidence type="ECO:0000256" key="7">
    <source>
        <dbReference type="ARBA" id="ARBA00022771"/>
    </source>
</evidence>
<dbReference type="FunFam" id="3.40.1360.10:FF:000002">
    <property type="entry name" value="DNA primase"/>
    <property type="match status" value="1"/>
</dbReference>
<dbReference type="CDD" id="cd03364">
    <property type="entry name" value="TOPRIM_DnaG_primases"/>
    <property type="match status" value="1"/>
</dbReference>
<feature type="zinc finger region" description="CHC2-type" evidence="12">
    <location>
        <begin position="38"/>
        <end position="62"/>
    </location>
</feature>
<dbReference type="InterPro" id="IPR013264">
    <property type="entry name" value="DNAG_N"/>
</dbReference>
<dbReference type="Pfam" id="PF13662">
    <property type="entry name" value="Toprim_4"/>
    <property type="match status" value="1"/>
</dbReference>
<dbReference type="Gene3D" id="3.90.580.10">
    <property type="entry name" value="Zinc finger, CHC2-type domain"/>
    <property type="match status" value="1"/>
</dbReference>
<evidence type="ECO:0000256" key="6">
    <source>
        <dbReference type="ARBA" id="ARBA00022723"/>
    </source>
</evidence>
<keyword evidence="3 12" id="KW-0808">Transferase</keyword>